<organism evidence="2 3">
    <name type="scientific">Pinctada imbricata</name>
    <name type="common">Atlantic pearl-oyster</name>
    <name type="synonym">Pinctada martensii</name>
    <dbReference type="NCBI Taxonomy" id="66713"/>
    <lineage>
        <taxon>Eukaryota</taxon>
        <taxon>Metazoa</taxon>
        <taxon>Spiralia</taxon>
        <taxon>Lophotrochozoa</taxon>
        <taxon>Mollusca</taxon>
        <taxon>Bivalvia</taxon>
        <taxon>Autobranchia</taxon>
        <taxon>Pteriomorphia</taxon>
        <taxon>Pterioida</taxon>
        <taxon>Pterioidea</taxon>
        <taxon>Pteriidae</taxon>
        <taxon>Pinctada</taxon>
    </lineage>
</organism>
<proteinExistence type="predicted"/>
<dbReference type="EMBL" id="VSWD01000010">
    <property type="protein sequence ID" value="KAK3089535.1"/>
    <property type="molecule type" value="Genomic_DNA"/>
</dbReference>
<dbReference type="Proteomes" id="UP001186944">
    <property type="component" value="Unassembled WGS sequence"/>
</dbReference>
<protein>
    <submittedName>
        <fullName evidence="2">Uncharacterized protein</fullName>
    </submittedName>
</protein>
<comment type="caution">
    <text evidence="2">The sequence shown here is derived from an EMBL/GenBank/DDBJ whole genome shotgun (WGS) entry which is preliminary data.</text>
</comment>
<reference evidence="2" key="1">
    <citation type="submission" date="2019-08" db="EMBL/GenBank/DDBJ databases">
        <title>The improved chromosome-level genome for the pearl oyster Pinctada fucata martensii using PacBio sequencing and Hi-C.</title>
        <authorList>
            <person name="Zheng Z."/>
        </authorList>
    </citation>
    <scope>NUCLEOTIDE SEQUENCE</scope>
    <source>
        <strain evidence="2">ZZ-2019</strain>
        <tissue evidence="2">Adductor muscle</tissue>
    </source>
</reference>
<evidence type="ECO:0000313" key="2">
    <source>
        <dbReference type="EMBL" id="KAK3089535.1"/>
    </source>
</evidence>
<feature type="region of interest" description="Disordered" evidence="1">
    <location>
        <begin position="205"/>
        <end position="230"/>
    </location>
</feature>
<gene>
    <name evidence="2" type="ORF">FSP39_004348</name>
</gene>
<sequence length="365" mass="41717">MGNRGRSPRRRRGRSPHQAQVRWHTRLLLPTAAKGFVPVILGFGVVGIDGYIIQSMVSGINVLQVMEVQAVHYKRVRFVSLAFLAYVDIMTNANVQTDLKVAEVMKRDAYFVVEDSQKPKVTRCTTKLINLERSTQKEQYRYVADSSSPDISEPDVMWSNQKDFNFINIYFEGQYESPEIVTTPDYIRYYKFGVTRGSVKIEHTKIPRRGKPPPDIKPLSFPCENSPGTKNPETETFKCNITRSDYTTSFESGDNLTVSVFIYNGGYRNIIQPHNIDTQDYIGQYQKKSMIFKFDFGKPYYSTTAANQTLFLYVSEEITKSISMPFTNELKKILTIISTTLTIEQTLEHRRAPSKLEAGSGAREE</sequence>
<dbReference type="AlphaFoldDB" id="A0AA88XW16"/>
<accession>A0AA88XW16</accession>
<name>A0AA88XW16_PINIB</name>
<evidence type="ECO:0000313" key="3">
    <source>
        <dbReference type="Proteomes" id="UP001186944"/>
    </source>
</evidence>
<keyword evidence="3" id="KW-1185">Reference proteome</keyword>
<evidence type="ECO:0000256" key="1">
    <source>
        <dbReference type="SAM" id="MobiDB-lite"/>
    </source>
</evidence>